<dbReference type="GO" id="GO:0005524">
    <property type="term" value="F:ATP binding"/>
    <property type="evidence" value="ECO:0007669"/>
    <property type="project" value="UniProtKB-UniRule"/>
</dbReference>
<dbReference type="EMBL" id="HBGD01003730">
    <property type="protein sequence ID" value="CAD9079822.1"/>
    <property type="molecule type" value="Transcribed_RNA"/>
</dbReference>
<dbReference type="PROSITE" id="PS00108">
    <property type="entry name" value="PROTEIN_KINASE_ST"/>
    <property type="match status" value="1"/>
</dbReference>
<evidence type="ECO:0000256" key="4">
    <source>
        <dbReference type="ARBA" id="ARBA00022840"/>
    </source>
</evidence>
<evidence type="ECO:0000256" key="7">
    <source>
        <dbReference type="ARBA" id="ARBA00049014"/>
    </source>
</evidence>
<accession>A0A7S1KNL4</accession>
<evidence type="ECO:0000313" key="13">
    <source>
        <dbReference type="EMBL" id="CAD9079822.1"/>
    </source>
</evidence>
<organism evidence="13">
    <name type="scientific">Percolomonas cosmopolitus</name>
    <dbReference type="NCBI Taxonomy" id="63605"/>
    <lineage>
        <taxon>Eukaryota</taxon>
        <taxon>Discoba</taxon>
        <taxon>Heterolobosea</taxon>
        <taxon>Tetramitia</taxon>
        <taxon>Eutetramitia</taxon>
        <taxon>Percolomonadidae</taxon>
        <taxon>Percolomonas</taxon>
    </lineage>
</organism>
<name>A0A7S1KNL4_9EUKA</name>
<dbReference type="InterPro" id="IPR000719">
    <property type="entry name" value="Prot_kinase_dom"/>
</dbReference>
<evidence type="ECO:0000256" key="9">
    <source>
        <dbReference type="ARBA" id="ARBA00051693"/>
    </source>
</evidence>
<feature type="region of interest" description="Disordered" evidence="11">
    <location>
        <begin position="66"/>
        <end position="94"/>
    </location>
</feature>
<feature type="region of interest" description="Disordered" evidence="11">
    <location>
        <begin position="142"/>
        <end position="240"/>
    </location>
</feature>
<evidence type="ECO:0000259" key="12">
    <source>
        <dbReference type="PROSITE" id="PS50011"/>
    </source>
</evidence>
<reference evidence="13" key="1">
    <citation type="submission" date="2021-01" db="EMBL/GenBank/DDBJ databases">
        <authorList>
            <person name="Corre E."/>
            <person name="Pelletier E."/>
            <person name="Niang G."/>
            <person name="Scheremetjew M."/>
            <person name="Finn R."/>
            <person name="Kale V."/>
            <person name="Holt S."/>
            <person name="Cochrane G."/>
            <person name="Meng A."/>
            <person name="Brown T."/>
            <person name="Cohen L."/>
        </authorList>
    </citation>
    <scope>NUCLEOTIDE SEQUENCE</scope>
    <source>
        <strain evidence="13">WS</strain>
    </source>
</reference>
<evidence type="ECO:0000256" key="11">
    <source>
        <dbReference type="SAM" id="MobiDB-lite"/>
    </source>
</evidence>
<sequence length="673" mass="76622">MRKYCEFFIWPIQCHQAQMCQRDERWRGTQRSESASHSTLNMSRSFSPHHTDLNLSPPSHQQCHPYNNSNNHHHHHHHLSTMNTANNVGSAGQSHVPLDLTAIDTHRTVHPHHHHHGSSMNPILSTSTDGEIESFILDFSAMDDSTPRSHTTQQSSFGQSPDDQSSTPVVRSEPTPSSVDNPIIGTTNQSSLASSNPSPIIVQSTPTPTHYQMLGNDSSSSHHHHIPLHQRPMTTRRLHRRRRREVLKKKSPNLDKLKIPEKQGEGYEITPTGTFKVNGTGNVKIGKSGMHVSSESIPPTQIITRTLGGVGVSHDASLYIDCDRNIRSIQNNDSDDMNSSSPQNPSQSPEDDNMLFIQEADNTTECARRSGIIYDELKINKKSKLGSGATANVLRVTHRDKPYALKIIPYGYREVKPTVIIQEVKCLHDSMDCPHIIELLEAYHREGSVRLLLEYMDCGSLEDVYKVERIPENVLSQVTCQILKGLQYLHEKKQIIHRDIKPSNVLLNHRGQVKISDFGMSRKLEQSQAFHTFQGSFMYMSPERLKGESHSFSSDLWSLALSIIECCIGRFPYDVEKFNVWNYTKFISEEGLNLRENEISDDLRHFVNCCLHVSPDKRLSARELLQTPFIMKHNPDECTSKVKSFLKDVYIAKKKAIREERQRRRQEQQENGN</sequence>
<dbReference type="SMART" id="SM00220">
    <property type="entry name" value="S_TKc"/>
    <property type="match status" value="1"/>
</dbReference>
<evidence type="ECO:0000256" key="3">
    <source>
        <dbReference type="ARBA" id="ARBA00022777"/>
    </source>
</evidence>
<dbReference type="EC" id="2.7.12.2" evidence="6"/>
<feature type="binding site" evidence="10">
    <location>
        <position position="406"/>
    </location>
    <ligand>
        <name>ATP</name>
        <dbReference type="ChEBI" id="CHEBI:30616"/>
    </ligand>
</feature>
<dbReference type="Gene3D" id="1.10.510.10">
    <property type="entry name" value="Transferase(Phosphotransferase) domain 1"/>
    <property type="match status" value="1"/>
</dbReference>
<feature type="compositionally biased region" description="Low complexity" evidence="11">
    <location>
        <begin position="337"/>
        <end position="348"/>
    </location>
</feature>
<dbReference type="SUPFAM" id="SSF56112">
    <property type="entry name" value="Protein kinase-like (PK-like)"/>
    <property type="match status" value="1"/>
</dbReference>
<feature type="compositionally biased region" description="Polar residues" evidence="11">
    <location>
        <begin position="148"/>
        <end position="210"/>
    </location>
</feature>
<dbReference type="PANTHER" id="PTHR48013">
    <property type="entry name" value="DUAL SPECIFICITY MITOGEN-ACTIVATED PROTEIN KINASE KINASE 5-RELATED"/>
    <property type="match status" value="1"/>
</dbReference>
<dbReference type="Gene3D" id="3.30.200.20">
    <property type="entry name" value="Phosphorylase Kinase, domain 1"/>
    <property type="match status" value="1"/>
</dbReference>
<feature type="compositionally biased region" description="Polar residues" evidence="11">
    <location>
        <begin position="80"/>
        <end position="93"/>
    </location>
</feature>
<dbReference type="Pfam" id="PF00069">
    <property type="entry name" value="Pkinase"/>
    <property type="match status" value="1"/>
</dbReference>
<keyword evidence="2 10" id="KW-0547">Nucleotide-binding</keyword>
<comment type="similarity">
    <text evidence="5">Belongs to the protein kinase superfamily. STE Ser/Thr protein kinase family. MAP kinase kinase subfamily.</text>
</comment>
<comment type="catalytic activity">
    <reaction evidence="8">
        <text>L-threonyl-[protein] + ATP = O-phospho-L-threonyl-[protein] + ADP + H(+)</text>
        <dbReference type="Rhea" id="RHEA:46608"/>
        <dbReference type="Rhea" id="RHEA-COMP:11060"/>
        <dbReference type="Rhea" id="RHEA-COMP:11605"/>
        <dbReference type="ChEBI" id="CHEBI:15378"/>
        <dbReference type="ChEBI" id="CHEBI:30013"/>
        <dbReference type="ChEBI" id="CHEBI:30616"/>
        <dbReference type="ChEBI" id="CHEBI:61977"/>
        <dbReference type="ChEBI" id="CHEBI:456216"/>
        <dbReference type="EC" id="2.7.12.2"/>
    </reaction>
</comment>
<comment type="catalytic activity">
    <reaction evidence="7">
        <text>L-seryl-[protein] + ATP = O-phospho-L-seryl-[protein] + ADP + H(+)</text>
        <dbReference type="Rhea" id="RHEA:17989"/>
        <dbReference type="Rhea" id="RHEA-COMP:9863"/>
        <dbReference type="Rhea" id="RHEA-COMP:11604"/>
        <dbReference type="ChEBI" id="CHEBI:15378"/>
        <dbReference type="ChEBI" id="CHEBI:29999"/>
        <dbReference type="ChEBI" id="CHEBI:30616"/>
        <dbReference type="ChEBI" id="CHEBI:83421"/>
        <dbReference type="ChEBI" id="CHEBI:456216"/>
        <dbReference type="EC" id="2.7.12.2"/>
    </reaction>
</comment>
<dbReference type="InterPro" id="IPR017441">
    <property type="entry name" value="Protein_kinase_ATP_BS"/>
</dbReference>
<evidence type="ECO:0000256" key="10">
    <source>
        <dbReference type="PROSITE-ProRule" id="PRU10141"/>
    </source>
</evidence>
<evidence type="ECO:0000256" key="8">
    <source>
        <dbReference type="ARBA" id="ARBA00049299"/>
    </source>
</evidence>
<dbReference type="PROSITE" id="PS00107">
    <property type="entry name" value="PROTEIN_KINASE_ATP"/>
    <property type="match status" value="1"/>
</dbReference>
<dbReference type="PROSITE" id="PS50011">
    <property type="entry name" value="PROTEIN_KINASE_DOM"/>
    <property type="match status" value="1"/>
</dbReference>
<feature type="region of interest" description="Disordered" evidence="11">
    <location>
        <begin position="329"/>
        <end position="352"/>
    </location>
</feature>
<evidence type="ECO:0000256" key="1">
    <source>
        <dbReference type="ARBA" id="ARBA00022679"/>
    </source>
</evidence>
<evidence type="ECO:0000256" key="5">
    <source>
        <dbReference type="ARBA" id="ARBA00038035"/>
    </source>
</evidence>
<evidence type="ECO:0000256" key="6">
    <source>
        <dbReference type="ARBA" id="ARBA00038999"/>
    </source>
</evidence>
<gene>
    <name evidence="13" type="ORF">PCOS0759_LOCUS3062</name>
</gene>
<keyword evidence="3" id="KW-0418">Kinase</keyword>
<feature type="region of interest" description="Disordered" evidence="11">
    <location>
        <begin position="29"/>
        <end position="51"/>
    </location>
</feature>
<feature type="domain" description="Protein kinase" evidence="12">
    <location>
        <begin position="379"/>
        <end position="630"/>
    </location>
</feature>
<dbReference type="InterPro" id="IPR008271">
    <property type="entry name" value="Ser/Thr_kinase_AS"/>
</dbReference>
<evidence type="ECO:0000256" key="2">
    <source>
        <dbReference type="ARBA" id="ARBA00022741"/>
    </source>
</evidence>
<keyword evidence="1" id="KW-0808">Transferase</keyword>
<dbReference type="InterPro" id="IPR011009">
    <property type="entry name" value="Kinase-like_dom_sf"/>
</dbReference>
<dbReference type="AlphaFoldDB" id="A0A7S1KNL4"/>
<dbReference type="GO" id="GO:0004708">
    <property type="term" value="F:MAP kinase kinase activity"/>
    <property type="evidence" value="ECO:0007669"/>
    <property type="project" value="UniProtKB-EC"/>
</dbReference>
<feature type="compositionally biased region" description="Basic residues" evidence="11">
    <location>
        <begin position="221"/>
        <end position="240"/>
    </location>
</feature>
<protein>
    <recommendedName>
        <fullName evidence="6">mitogen-activated protein kinase kinase</fullName>
        <ecNumber evidence="6">2.7.12.2</ecNumber>
    </recommendedName>
</protein>
<proteinExistence type="inferred from homology"/>
<comment type="catalytic activity">
    <reaction evidence="9">
        <text>L-tyrosyl-[protein] + ATP = O-phospho-L-tyrosyl-[protein] + ADP + H(+)</text>
        <dbReference type="Rhea" id="RHEA:10596"/>
        <dbReference type="Rhea" id="RHEA-COMP:10136"/>
        <dbReference type="Rhea" id="RHEA-COMP:20101"/>
        <dbReference type="ChEBI" id="CHEBI:15378"/>
        <dbReference type="ChEBI" id="CHEBI:30616"/>
        <dbReference type="ChEBI" id="CHEBI:46858"/>
        <dbReference type="ChEBI" id="CHEBI:61978"/>
        <dbReference type="ChEBI" id="CHEBI:456216"/>
        <dbReference type="EC" id="2.7.12.2"/>
    </reaction>
</comment>
<dbReference type="PANTHER" id="PTHR48013:SF9">
    <property type="entry name" value="DUAL SPECIFICITY MITOGEN-ACTIVATED PROTEIN KINASE KINASE 5"/>
    <property type="match status" value="1"/>
</dbReference>
<keyword evidence="4 10" id="KW-0067">ATP-binding</keyword>